<feature type="domain" description="Helicase ATP-binding" evidence="3">
    <location>
        <begin position="23"/>
        <end position="187"/>
    </location>
</feature>
<evidence type="ECO:0000256" key="2">
    <source>
        <dbReference type="ARBA" id="ARBA00022806"/>
    </source>
</evidence>
<sequence>MITLSFDAKKTDLPVAEIIDDVKEGLAKNNTLIVHAPPGAGKSTILPITLMQEEWLGDKKILMLEPRRLAAKTIAMRMSQLLNQQVGETVGYRIRFDNQVSDQSKIEVVTEGILTRMLQADNALENIGMIIFDEFHERSLFADVALALARESQQILRPDLRILIMSATLDLPKLSSILSSEIVESKGRQYPVDIKYEGDADIMMLPELTARLVKKAINNEQGDILVFLPGEAEIRQTEFLLKKSLAQLAIHPLYGQLPPGKQFAASCLTEQGNERWCWPPQ</sequence>
<reference evidence="4 5" key="1">
    <citation type="journal article" date="2014" name="Genome Announc.">
        <title>Draft Genome Sequence of Cytophaga fermentans JCM 21142T, a Facultative Anaerobe Isolated from Marine Mud.</title>
        <authorList>
            <person name="Starns D."/>
            <person name="Oshima K."/>
            <person name="Suda W."/>
            <person name="Iino T."/>
            <person name="Yuki M."/>
            <person name="Inoue J."/>
            <person name="Kitamura K."/>
            <person name="Iida T."/>
            <person name="Darby A."/>
            <person name="Hattori M."/>
            <person name="Ohkuma M."/>
        </authorList>
    </citation>
    <scope>NUCLEOTIDE SEQUENCE [LARGE SCALE GENOMIC DNA]</scope>
    <source>
        <strain evidence="4 5">JCM 21142</strain>
    </source>
</reference>
<keyword evidence="2 4" id="KW-0347">Helicase</keyword>
<evidence type="ECO:0000259" key="3">
    <source>
        <dbReference type="PROSITE" id="PS51192"/>
    </source>
</evidence>
<evidence type="ECO:0000256" key="1">
    <source>
        <dbReference type="ARBA" id="ARBA00022801"/>
    </source>
</evidence>
<comment type="caution">
    <text evidence="4">The sequence shown here is derived from an EMBL/GenBank/DDBJ whole genome shotgun (WGS) entry which is preliminary data.</text>
</comment>
<keyword evidence="1" id="KW-0378">Hydrolase</keyword>
<dbReference type="InterPro" id="IPR011545">
    <property type="entry name" value="DEAD/DEAH_box_helicase_dom"/>
</dbReference>
<keyword evidence="5" id="KW-1185">Reference proteome</keyword>
<name>W7YJT1_9BACT</name>
<dbReference type="GO" id="GO:0003676">
    <property type="term" value="F:nucleic acid binding"/>
    <property type="evidence" value="ECO:0007669"/>
    <property type="project" value="InterPro"/>
</dbReference>
<keyword evidence="2 4" id="KW-0547">Nucleotide-binding</keyword>
<dbReference type="SMART" id="SM00487">
    <property type="entry name" value="DEXDc"/>
    <property type="match status" value="1"/>
</dbReference>
<protein>
    <submittedName>
        <fullName evidence="4">ATP-dependent RNA helicase HrpB</fullName>
    </submittedName>
</protein>
<dbReference type="InterPro" id="IPR049614">
    <property type="entry name" value="HrpB_DEXH"/>
</dbReference>
<dbReference type="PANTHER" id="PTHR43519">
    <property type="entry name" value="ATP-DEPENDENT RNA HELICASE HRPB"/>
    <property type="match status" value="1"/>
</dbReference>
<evidence type="ECO:0000313" key="5">
    <source>
        <dbReference type="Proteomes" id="UP000019402"/>
    </source>
</evidence>
<keyword evidence="2 4" id="KW-0067">ATP-binding</keyword>
<dbReference type="EMBL" id="BAMD01000011">
    <property type="protein sequence ID" value="GAF02589.1"/>
    <property type="molecule type" value="Genomic_DNA"/>
</dbReference>
<gene>
    <name evidence="4" type="ORF">JCM21142_31228</name>
</gene>
<dbReference type="GO" id="GO:0005524">
    <property type="term" value="F:ATP binding"/>
    <property type="evidence" value="ECO:0007669"/>
    <property type="project" value="InterPro"/>
</dbReference>
<dbReference type="Proteomes" id="UP000019402">
    <property type="component" value="Unassembled WGS sequence"/>
</dbReference>
<dbReference type="PANTHER" id="PTHR43519:SF1">
    <property type="entry name" value="ATP-DEPENDENT RNA HELICASE HRPB"/>
    <property type="match status" value="1"/>
</dbReference>
<dbReference type="InterPro" id="IPR027417">
    <property type="entry name" value="P-loop_NTPase"/>
</dbReference>
<accession>W7YJT1</accession>
<dbReference type="CDD" id="cd17990">
    <property type="entry name" value="DEXHc_HrpB"/>
    <property type="match status" value="1"/>
</dbReference>
<organism evidence="4 5">
    <name type="scientific">Saccharicrinis fermentans DSM 9555 = JCM 21142</name>
    <dbReference type="NCBI Taxonomy" id="869213"/>
    <lineage>
        <taxon>Bacteria</taxon>
        <taxon>Pseudomonadati</taxon>
        <taxon>Bacteroidota</taxon>
        <taxon>Bacteroidia</taxon>
        <taxon>Marinilabiliales</taxon>
        <taxon>Marinilabiliaceae</taxon>
        <taxon>Saccharicrinis</taxon>
    </lineage>
</organism>
<dbReference type="GO" id="GO:0016787">
    <property type="term" value="F:hydrolase activity"/>
    <property type="evidence" value="ECO:0007669"/>
    <property type="project" value="UniProtKB-KW"/>
</dbReference>
<dbReference type="RefSeq" id="WP_235208080.1">
    <property type="nucleotide sequence ID" value="NZ_BAMD01000011.1"/>
</dbReference>
<dbReference type="InterPro" id="IPR014001">
    <property type="entry name" value="Helicase_ATP-bd"/>
</dbReference>
<dbReference type="AlphaFoldDB" id="W7YJT1"/>
<dbReference type="SUPFAM" id="SSF52540">
    <property type="entry name" value="P-loop containing nucleoside triphosphate hydrolases"/>
    <property type="match status" value="1"/>
</dbReference>
<evidence type="ECO:0000313" key="4">
    <source>
        <dbReference type="EMBL" id="GAF02589.1"/>
    </source>
</evidence>
<dbReference type="PROSITE" id="PS51192">
    <property type="entry name" value="HELICASE_ATP_BIND_1"/>
    <property type="match status" value="1"/>
</dbReference>
<dbReference type="Pfam" id="PF00270">
    <property type="entry name" value="DEAD"/>
    <property type="match status" value="1"/>
</dbReference>
<dbReference type="eggNOG" id="COG1643">
    <property type="taxonomic scope" value="Bacteria"/>
</dbReference>
<proteinExistence type="predicted"/>
<dbReference type="FunFam" id="3.40.50.300:FF:002125">
    <property type="entry name" value="ATP-dependent helicase HrpB"/>
    <property type="match status" value="1"/>
</dbReference>
<dbReference type="GO" id="GO:0004386">
    <property type="term" value="F:helicase activity"/>
    <property type="evidence" value="ECO:0007669"/>
    <property type="project" value="UniProtKB-KW"/>
</dbReference>
<dbReference type="Gene3D" id="3.40.50.300">
    <property type="entry name" value="P-loop containing nucleotide triphosphate hydrolases"/>
    <property type="match status" value="2"/>
</dbReference>